<gene>
    <name evidence="9" type="ORF">FHW37_101420</name>
</gene>
<evidence type="ECO:0000256" key="2">
    <source>
        <dbReference type="ARBA" id="ARBA00022500"/>
    </source>
</evidence>
<dbReference type="PANTHER" id="PTHR43531:SF11">
    <property type="entry name" value="METHYL-ACCEPTING CHEMOTAXIS PROTEIN 3"/>
    <property type="match status" value="1"/>
</dbReference>
<dbReference type="PANTHER" id="PTHR43531">
    <property type="entry name" value="PROTEIN ICFG"/>
    <property type="match status" value="1"/>
</dbReference>
<dbReference type="CDD" id="cd06225">
    <property type="entry name" value="HAMP"/>
    <property type="match status" value="1"/>
</dbReference>
<reference evidence="9 10" key="1">
    <citation type="submission" date="2019-06" db="EMBL/GenBank/DDBJ databases">
        <title>Sorghum-associated microbial communities from plants grown in Nebraska, USA.</title>
        <authorList>
            <person name="Schachtman D."/>
        </authorList>
    </citation>
    <scope>NUCLEOTIDE SEQUENCE [LARGE SCALE GENOMIC DNA]</scope>
    <source>
        <strain evidence="9 10">1225</strain>
    </source>
</reference>
<dbReference type="Gene3D" id="1.10.287.950">
    <property type="entry name" value="Methyl-accepting chemotaxis protein"/>
    <property type="match status" value="1"/>
</dbReference>
<evidence type="ECO:0000256" key="3">
    <source>
        <dbReference type="ARBA" id="ARBA00029447"/>
    </source>
</evidence>
<dbReference type="OrthoDB" id="3378718at2"/>
<dbReference type="SUPFAM" id="SSF158472">
    <property type="entry name" value="HAMP domain-like"/>
    <property type="match status" value="1"/>
</dbReference>
<dbReference type="SUPFAM" id="SSF58104">
    <property type="entry name" value="Methyl-accepting chemotaxis protein (MCP) signaling domain"/>
    <property type="match status" value="1"/>
</dbReference>
<keyword evidence="6" id="KW-1133">Transmembrane helix</keyword>
<dbReference type="AlphaFoldDB" id="A0A561R7N7"/>
<dbReference type="SMART" id="SM00304">
    <property type="entry name" value="HAMP"/>
    <property type="match status" value="2"/>
</dbReference>
<organism evidence="9 10">
    <name type="scientific">Neorhizobium alkalisoli</name>
    <dbReference type="NCBI Taxonomy" id="528178"/>
    <lineage>
        <taxon>Bacteria</taxon>
        <taxon>Pseudomonadati</taxon>
        <taxon>Pseudomonadota</taxon>
        <taxon>Alphaproteobacteria</taxon>
        <taxon>Hyphomicrobiales</taxon>
        <taxon>Rhizobiaceae</taxon>
        <taxon>Rhizobium/Agrobacterium group</taxon>
        <taxon>Neorhizobium</taxon>
    </lineage>
</organism>
<dbReference type="GO" id="GO:0006935">
    <property type="term" value="P:chemotaxis"/>
    <property type="evidence" value="ECO:0007669"/>
    <property type="project" value="UniProtKB-KW"/>
</dbReference>
<dbReference type="PROSITE" id="PS50885">
    <property type="entry name" value="HAMP"/>
    <property type="match status" value="2"/>
</dbReference>
<name>A0A561R7N7_9HYPH</name>
<evidence type="ECO:0000259" key="8">
    <source>
        <dbReference type="PROSITE" id="PS50885"/>
    </source>
</evidence>
<feature type="domain" description="Methyl-accepting transducer" evidence="7">
    <location>
        <begin position="485"/>
        <end position="714"/>
    </location>
</feature>
<dbReference type="InterPro" id="IPR004090">
    <property type="entry name" value="Chemotax_Me-accpt_rcpt"/>
</dbReference>
<dbReference type="RefSeq" id="WP_145631893.1">
    <property type="nucleotide sequence ID" value="NZ_VIWP01000001.1"/>
</dbReference>
<dbReference type="GO" id="GO:0004888">
    <property type="term" value="F:transmembrane signaling receptor activity"/>
    <property type="evidence" value="ECO:0007669"/>
    <property type="project" value="InterPro"/>
</dbReference>
<feature type="domain" description="HAMP" evidence="8">
    <location>
        <begin position="428"/>
        <end position="480"/>
    </location>
</feature>
<accession>A0A561R7N7</accession>
<keyword evidence="10" id="KW-1185">Reference proteome</keyword>
<feature type="transmembrane region" description="Helical" evidence="6">
    <location>
        <begin position="323"/>
        <end position="345"/>
    </location>
</feature>
<keyword evidence="6" id="KW-0812">Transmembrane</keyword>
<dbReference type="Pfam" id="PF00015">
    <property type="entry name" value="MCPsignal"/>
    <property type="match status" value="1"/>
</dbReference>
<dbReference type="SMART" id="SM00283">
    <property type="entry name" value="MA"/>
    <property type="match status" value="1"/>
</dbReference>
<keyword evidence="2" id="KW-0145">Chemotaxis</keyword>
<dbReference type="FunFam" id="1.10.287.950:FF:000001">
    <property type="entry name" value="Methyl-accepting chemotaxis sensory transducer"/>
    <property type="match status" value="1"/>
</dbReference>
<evidence type="ECO:0000256" key="4">
    <source>
        <dbReference type="PROSITE-ProRule" id="PRU00284"/>
    </source>
</evidence>
<comment type="subcellular location">
    <subcellularLocation>
        <location evidence="1">Membrane</location>
    </subcellularLocation>
</comment>
<evidence type="ECO:0000259" key="7">
    <source>
        <dbReference type="PROSITE" id="PS50111"/>
    </source>
</evidence>
<dbReference type="Pfam" id="PF00672">
    <property type="entry name" value="HAMP"/>
    <property type="match status" value="1"/>
</dbReference>
<feature type="domain" description="HAMP" evidence="8">
    <location>
        <begin position="346"/>
        <end position="399"/>
    </location>
</feature>
<dbReference type="InterPro" id="IPR003660">
    <property type="entry name" value="HAMP_dom"/>
</dbReference>
<evidence type="ECO:0000256" key="6">
    <source>
        <dbReference type="SAM" id="Phobius"/>
    </source>
</evidence>
<comment type="similarity">
    <text evidence="3">Belongs to the methyl-accepting chemotaxis (MCP) protein family.</text>
</comment>
<sequence>MFSIRNVLISAFLIISLALSALVTKSFYDSYTQRQRFDEAARLTVLDKALFNMLLNYRQERGQSATALSMSAEKGKNSLEGMASYRGKVDAAQKDLAAAAASIHVSELAPLLSQVKSSYDANLALRTKIDQQLALAVEGRDKAVADQAFSFGNDILAQLEKASNVTEANLRSLDNSMMDLIQIRSNAWGARASAGTIGVNVNKATAAAAPLSPSDMMDVLGAEASVAFGWGQVRTMANHPSTPDALKAAVAKGDREYFGGNFADMRAAILKKLAVNQAPGVPFEDWKAASTIGQAAIADVAWLAMVTLDEQANETATSAYWNMIFYATLLIGAIAMTVVGLLIVLRRVVGPIGALTASMGALAVGDTQSAIPFAERKDEIGNMARSVEVFRQSAIRNKELEAAAETNRAKAEQERIEAQRLAEADAEERLNRATGALADGLRRLAAGDMLCEIDTAFAPQFENLRHDFNTSVSQLRQALLSVGQSVSTVTSGSSEISSASDDLARRTEQQAASLEETAAALEEITVNVVATSKRTSEARDLVRSARSQAEQSGGIVRNAVAAMERIEHSSKQINQIIGVIDEIAFQTNLLALNAGVEAARAGEAGRGFAVVAQEVRELAQRSANAAKEIKTLIGNSTIAVSEGVKLVDDTGEGLSAIEGLVQQVNTHMDAIATAAQEQSSGLAEVNTAVNQMDQSTQQNAAMVEEMNAAGASLSQETNALNELLQHFQLGQQTGRLREVAGRMRTASAAPATRPAANYAAPAVRPKSNAAQALASESWEEF</sequence>
<evidence type="ECO:0000313" key="9">
    <source>
        <dbReference type="EMBL" id="TWF58616.1"/>
    </source>
</evidence>
<comment type="caution">
    <text evidence="9">The sequence shown here is derived from an EMBL/GenBank/DDBJ whole genome shotgun (WGS) entry which is preliminary data.</text>
</comment>
<evidence type="ECO:0000256" key="1">
    <source>
        <dbReference type="ARBA" id="ARBA00004370"/>
    </source>
</evidence>
<protein>
    <submittedName>
        <fullName evidence="9">Methyl-accepting chemotaxis protein</fullName>
    </submittedName>
</protein>
<dbReference type="PROSITE" id="PS50111">
    <property type="entry name" value="CHEMOTAXIS_TRANSDUC_2"/>
    <property type="match status" value="1"/>
</dbReference>
<dbReference type="Gene3D" id="1.10.8.500">
    <property type="entry name" value="HAMP domain in histidine kinase"/>
    <property type="match status" value="1"/>
</dbReference>
<evidence type="ECO:0000256" key="5">
    <source>
        <dbReference type="SAM" id="Coils"/>
    </source>
</evidence>
<dbReference type="EMBL" id="VIWP01000001">
    <property type="protein sequence ID" value="TWF58616.1"/>
    <property type="molecule type" value="Genomic_DNA"/>
</dbReference>
<dbReference type="GO" id="GO:0016020">
    <property type="term" value="C:membrane"/>
    <property type="evidence" value="ECO:0007669"/>
    <property type="project" value="UniProtKB-SubCell"/>
</dbReference>
<keyword evidence="5" id="KW-0175">Coiled coil</keyword>
<evidence type="ECO:0000313" key="10">
    <source>
        <dbReference type="Proteomes" id="UP000320653"/>
    </source>
</evidence>
<dbReference type="CDD" id="cd11386">
    <property type="entry name" value="MCP_signal"/>
    <property type="match status" value="1"/>
</dbReference>
<proteinExistence type="inferred from homology"/>
<dbReference type="Proteomes" id="UP000320653">
    <property type="component" value="Unassembled WGS sequence"/>
</dbReference>
<dbReference type="GO" id="GO:0007165">
    <property type="term" value="P:signal transduction"/>
    <property type="evidence" value="ECO:0007669"/>
    <property type="project" value="UniProtKB-KW"/>
</dbReference>
<keyword evidence="6" id="KW-0472">Membrane</keyword>
<dbReference type="InterPro" id="IPR051310">
    <property type="entry name" value="MCP_chemotaxis"/>
</dbReference>
<dbReference type="InterPro" id="IPR004089">
    <property type="entry name" value="MCPsignal_dom"/>
</dbReference>
<keyword evidence="4" id="KW-0807">Transducer</keyword>
<dbReference type="PRINTS" id="PR00260">
    <property type="entry name" value="CHEMTRNSDUCR"/>
</dbReference>
<feature type="coiled-coil region" evidence="5">
    <location>
        <begin position="395"/>
        <end position="429"/>
    </location>
</feature>